<proteinExistence type="predicted"/>
<evidence type="ECO:0000313" key="1">
    <source>
        <dbReference type="EMBL" id="QRG69083.1"/>
    </source>
</evidence>
<reference evidence="1 2" key="1">
    <citation type="submission" date="2021-01" db="EMBL/GenBank/DDBJ databases">
        <title>Identification of strong promoters based on the transcriptome of Brevibacillus choshinensis.</title>
        <authorList>
            <person name="Yao D."/>
            <person name="Zhang K."/>
            <person name="Wu J."/>
        </authorList>
    </citation>
    <scope>NUCLEOTIDE SEQUENCE [LARGE SCALE GENOMIC DNA]</scope>
    <source>
        <strain evidence="1 2">HPD31-SP3</strain>
    </source>
</reference>
<dbReference type="RefSeq" id="WP_203356080.1">
    <property type="nucleotide sequence ID" value="NZ_CP069127.1"/>
</dbReference>
<dbReference type="Proteomes" id="UP000596248">
    <property type="component" value="Chromosome"/>
</dbReference>
<keyword evidence="2" id="KW-1185">Reference proteome</keyword>
<organism evidence="1 2">
    <name type="scientific">Brevibacillus choshinensis</name>
    <dbReference type="NCBI Taxonomy" id="54911"/>
    <lineage>
        <taxon>Bacteria</taxon>
        <taxon>Bacillati</taxon>
        <taxon>Bacillota</taxon>
        <taxon>Bacilli</taxon>
        <taxon>Bacillales</taxon>
        <taxon>Paenibacillaceae</taxon>
        <taxon>Brevibacillus</taxon>
    </lineage>
</organism>
<protein>
    <submittedName>
        <fullName evidence="1">Uncharacterized protein</fullName>
    </submittedName>
</protein>
<evidence type="ECO:0000313" key="2">
    <source>
        <dbReference type="Proteomes" id="UP000596248"/>
    </source>
</evidence>
<name>A0ABX7FTP7_BRECH</name>
<accession>A0ABX7FTP7</accession>
<dbReference type="EMBL" id="CP069127">
    <property type="protein sequence ID" value="QRG69083.1"/>
    <property type="molecule type" value="Genomic_DNA"/>
</dbReference>
<gene>
    <name evidence="1" type="ORF">JNE38_08080</name>
</gene>
<sequence length="71" mass="8227">MNSERKSTIKNLFKGLTQTSVFDPDLTSDKGNEEMKNFSMKQLFNHATGKEPLSKQDLEQLKKQAKYSRFL</sequence>